<feature type="region of interest" description="Disordered" evidence="1">
    <location>
        <begin position="1"/>
        <end position="73"/>
    </location>
</feature>
<feature type="compositionally biased region" description="Low complexity" evidence="1">
    <location>
        <begin position="61"/>
        <end position="70"/>
    </location>
</feature>
<gene>
    <name evidence="4" type="ORF">AVDCRST_MAG26-4398</name>
</gene>
<evidence type="ECO:0000259" key="3">
    <source>
        <dbReference type="PROSITE" id="PS51781"/>
    </source>
</evidence>
<keyword evidence="2" id="KW-0472">Membrane</keyword>
<dbReference type="Pfam" id="PF08239">
    <property type="entry name" value="SH3_3"/>
    <property type="match status" value="1"/>
</dbReference>
<dbReference type="InterPro" id="IPR003646">
    <property type="entry name" value="SH3-like_bac-type"/>
</dbReference>
<sequence length="233" mass="24526">MGFSKRQPDEDAPADQDPLAAYSAPTVRRPVERGGTQPLDDATAPTGAGISSRTQQRRQRQGGSRVSPQRFGEMARKVDNRQLFLLGGALVLLLLALLAWQASRRGNDVTTLGVQDEATTAEPAGEAAAAPTGELALPPGGAIVTVVPFENVQPTAPPAAAAAGAFVVARTGVEGLFLRAEPNSNAQVLNTLPEGTRVETLGEENNDGTRTWRKVRTERGEGWVAADFLDPAP</sequence>
<keyword evidence="2" id="KW-1133">Transmembrane helix</keyword>
<proteinExistence type="predicted"/>
<feature type="domain" description="SH3b" evidence="3">
    <location>
        <begin position="162"/>
        <end position="233"/>
    </location>
</feature>
<evidence type="ECO:0000313" key="4">
    <source>
        <dbReference type="EMBL" id="CAA9295077.1"/>
    </source>
</evidence>
<protein>
    <recommendedName>
        <fullName evidence="3">SH3b domain-containing protein</fullName>
    </recommendedName>
</protein>
<evidence type="ECO:0000256" key="1">
    <source>
        <dbReference type="SAM" id="MobiDB-lite"/>
    </source>
</evidence>
<dbReference type="AlphaFoldDB" id="A0A6J4K3Z0"/>
<organism evidence="4">
    <name type="scientific">uncultured Chloroflexia bacterium</name>
    <dbReference type="NCBI Taxonomy" id="1672391"/>
    <lineage>
        <taxon>Bacteria</taxon>
        <taxon>Bacillati</taxon>
        <taxon>Chloroflexota</taxon>
        <taxon>Chloroflexia</taxon>
        <taxon>environmental samples</taxon>
    </lineage>
</organism>
<dbReference type="PROSITE" id="PS51781">
    <property type="entry name" value="SH3B"/>
    <property type="match status" value="1"/>
</dbReference>
<dbReference type="EMBL" id="CADCTK010001040">
    <property type="protein sequence ID" value="CAA9295077.1"/>
    <property type="molecule type" value="Genomic_DNA"/>
</dbReference>
<feature type="transmembrane region" description="Helical" evidence="2">
    <location>
        <begin position="83"/>
        <end position="102"/>
    </location>
</feature>
<accession>A0A6J4K3Z0</accession>
<reference evidence="4" key="1">
    <citation type="submission" date="2020-02" db="EMBL/GenBank/DDBJ databases">
        <authorList>
            <person name="Meier V. D."/>
        </authorList>
    </citation>
    <scope>NUCLEOTIDE SEQUENCE</scope>
    <source>
        <strain evidence="4">AVDCRST_MAG26</strain>
    </source>
</reference>
<dbReference type="Gene3D" id="2.30.30.40">
    <property type="entry name" value="SH3 Domains"/>
    <property type="match status" value="1"/>
</dbReference>
<evidence type="ECO:0000256" key="2">
    <source>
        <dbReference type="SAM" id="Phobius"/>
    </source>
</evidence>
<keyword evidence="2" id="KW-0812">Transmembrane</keyword>
<name>A0A6J4K3Z0_9CHLR</name>